<evidence type="ECO:0000313" key="4">
    <source>
        <dbReference type="Proteomes" id="UP001374579"/>
    </source>
</evidence>
<dbReference type="InterPro" id="IPR036508">
    <property type="entry name" value="Chitin-bd_dom_sf"/>
</dbReference>
<dbReference type="InterPro" id="IPR002557">
    <property type="entry name" value="Chitin-bd_dom"/>
</dbReference>
<dbReference type="EMBL" id="JBAMIC010004070">
    <property type="protein sequence ID" value="KAK7088139.1"/>
    <property type="molecule type" value="Genomic_DNA"/>
</dbReference>
<feature type="domain" description="Chitin-binding type-2" evidence="2">
    <location>
        <begin position="84"/>
        <end position="144"/>
    </location>
</feature>
<evidence type="ECO:0000313" key="3">
    <source>
        <dbReference type="EMBL" id="KAK7088139.1"/>
    </source>
</evidence>
<evidence type="ECO:0000256" key="1">
    <source>
        <dbReference type="SAM" id="SignalP"/>
    </source>
</evidence>
<protein>
    <recommendedName>
        <fullName evidence="2">Chitin-binding type-2 domain-containing protein</fullName>
    </recommendedName>
</protein>
<reference evidence="3 4" key="1">
    <citation type="submission" date="2024-02" db="EMBL/GenBank/DDBJ databases">
        <title>Chromosome-scale genome assembly of the rough periwinkle Littorina saxatilis.</title>
        <authorList>
            <person name="De Jode A."/>
            <person name="Faria R."/>
            <person name="Formenti G."/>
            <person name="Sims Y."/>
            <person name="Smith T.P."/>
            <person name="Tracey A."/>
            <person name="Wood J.M.D."/>
            <person name="Zagrodzka Z.B."/>
            <person name="Johannesson K."/>
            <person name="Butlin R.K."/>
            <person name="Leder E.H."/>
        </authorList>
    </citation>
    <scope>NUCLEOTIDE SEQUENCE [LARGE SCALE GENOMIC DNA]</scope>
    <source>
        <strain evidence="3">Snail1</strain>
        <tissue evidence="3">Muscle</tissue>
    </source>
</reference>
<proteinExistence type="predicted"/>
<feature type="chain" id="PRO_5042998840" description="Chitin-binding type-2 domain-containing protein" evidence="1">
    <location>
        <begin position="18"/>
        <end position="165"/>
    </location>
</feature>
<gene>
    <name evidence="3" type="ORF">V1264_022090</name>
</gene>
<organism evidence="3 4">
    <name type="scientific">Littorina saxatilis</name>
    <dbReference type="NCBI Taxonomy" id="31220"/>
    <lineage>
        <taxon>Eukaryota</taxon>
        <taxon>Metazoa</taxon>
        <taxon>Spiralia</taxon>
        <taxon>Lophotrochozoa</taxon>
        <taxon>Mollusca</taxon>
        <taxon>Gastropoda</taxon>
        <taxon>Caenogastropoda</taxon>
        <taxon>Littorinimorpha</taxon>
        <taxon>Littorinoidea</taxon>
        <taxon>Littorinidae</taxon>
        <taxon>Littorina</taxon>
    </lineage>
</organism>
<feature type="signal peptide" evidence="1">
    <location>
        <begin position="1"/>
        <end position="17"/>
    </location>
</feature>
<keyword evidence="1" id="KW-0732">Signal</keyword>
<comment type="caution">
    <text evidence="3">The sequence shown here is derived from an EMBL/GenBank/DDBJ whole genome shotgun (WGS) entry which is preliminary data.</text>
</comment>
<accession>A0AAN9AJV2</accession>
<dbReference type="Gene3D" id="2.170.140.10">
    <property type="entry name" value="Chitin binding domain"/>
    <property type="match status" value="1"/>
</dbReference>
<name>A0AAN9AJV2_9CAEN</name>
<evidence type="ECO:0000259" key="2">
    <source>
        <dbReference type="PROSITE" id="PS50940"/>
    </source>
</evidence>
<dbReference type="AlphaFoldDB" id="A0AAN9AJV2"/>
<sequence length="165" mass="17621">MDALRLIVLVIPALVSATDTWAPHYISCDGFPDGFHEAGCWGKAVCVKGQPVVTQCAADQMYDYVADTCVSRSQQLGSTSCNIAIDCSKETTGRHADVGDGCKSYHICMAGAYFGRMYCPPRTIFNEALQVCDYPGNTPAPCGPHAGGYSVTPAGPWPEYTQIIG</sequence>
<dbReference type="SMART" id="SM00494">
    <property type="entry name" value="ChtBD2"/>
    <property type="match status" value="2"/>
</dbReference>
<dbReference type="PROSITE" id="PS50940">
    <property type="entry name" value="CHIT_BIND_II"/>
    <property type="match status" value="2"/>
</dbReference>
<dbReference type="GO" id="GO:0008061">
    <property type="term" value="F:chitin binding"/>
    <property type="evidence" value="ECO:0007669"/>
    <property type="project" value="InterPro"/>
</dbReference>
<keyword evidence="4" id="KW-1185">Reference proteome</keyword>
<dbReference type="SUPFAM" id="SSF57625">
    <property type="entry name" value="Invertebrate chitin-binding proteins"/>
    <property type="match status" value="1"/>
</dbReference>
<dbReference type="Proteomes" id="UP001374579">
    <property type="component" value="Unassembled WGS sequence"/>
</dbReference>
<dbReference type="Pfam" id="PF01607">
    <property type="entry name" value="CBM_14"/>
    <property type="match status" value="1"/>
</dbReference>
<feature type="domain" description="Chitin-binding type-2" evidence="2">
    <location>
        <begin position="25"/>
        <end position="83"/>
    </location>
</feature>
<dbReference type="GO" id="GO:0005576">
    <property type="term" value="C:extracellular region"/>
    <property type="evidence" value="ECO:0007669"/>
    <property type="project" value="InterPro"/>
</dbReference>